<proteinExistence type="predicted"/>
<evidence type="ECO:0000313" key="3">
    <source>
        <dbReference type="Proteomes" id="UP000595320"/>
    </source>
</evidence>
<dbReference type="EMBL" id="CP068176">
    <property type="protein sequence ID" value="QQT86738.1"/>
    <property type="molecule type" value="Genomic_DNA"/>
</dbReference>
<evidence type="ECO:0000313" key="2">
    <source>
        <dbReference type="EMBL" id="QQT86738.1"/>
    </source>
</evidence>
<evidence type="ECO:0000256" key="1">
    <source>
        <dbReference type="SAM" id="Phobius"/>
    </source>
</evidence>
<organism evidence="2 3">
    <name type="scientific">Acinetobacter ursingii</name>
    <dbReference type="NCBI Taxonomy" id="108980"/>
    <lineage>
        <taxon>Bacteria</taxon>
        <taxon>Pseudomonadati</taxon>
        <taxon>Pseudomonadota</taxon>
        <taxon>Gammaproteobacteria</taxon>
        <taxon>Moraxellales</taxon>
        <taxon>Moraxellaceae</taxon>
        <taxon>Acinetobacter</taxon>
    </lineage>
</organism>
<reference evidence="2 3" key="1">
    <citation type="submission" date="2021-01" db="EMBL/GenBank/DDBJ databases">
        <title>FDA dAtabase for Regulatory Grade micrObial Sequences (FDA-ARGOS): Supporting development and validation of Infectious Disease Dx tests.</title>
        <authorList>
            <person name="Sproer C."/>
            <person name="Gronow S."/>
            <person name="Severitt S."/>
            <person name="Schroder I."/>
            <person name="Tallon L."/>
            <person name="Sadzewicz L."/>
            <person name="Zhao X."/>
            <person name="Boylan J."/>
            <person name="Ott S."/>
            <person name="Bowen H."/>
            <person name="Vavikolanu K."/>
            <person name="Mehta A."/>
            <person name="Aluvathingal J."/>
            <person name="Nadendla S."/>
            <person name="Lowell S."/>
            <person name="Myers T."/>
            <person name="Yan Y."/>
            <person name="Sichtig H."/>
        </authorList>
    </citation>
    <scope>NUCLEOTIDE SEQUENCE [LARGE SCALE GENOMIC DNA]</scope>
    <source>
        <strain evidence="2 3">FDAARGOS_1096</strain>
    </source>
</reference>
<keyword evidence="1" id="KW-1133">Transmembrane helix</keyword>
<gene>
    <name evidence="2" type="ORF">I6I53_02790</name>
</gene>
<protein>
    <submittedName>
        <fullName evidence="2">Uncharacterized protein</fullName>
    </submittedName>
</protein>
<sequence length="72" mass="7935">MYLSLLPQFIHPQHSNSLFQSIQLGLIQFFVSVSVNAITVFSAATIAFFTTKTYLGKVTTMVDGNSFSDAEL</sequence>
<feature type="transmembrane region" description="Helical" evidence="1">
    <location>
        <begin position="26"/>
        <end position="49"/>
    </location>
</feature>
<keyword evidence="1" id="KW-0472">Membrane</keyword>
<keyword evidence="1" id="KW-0812">Transmembrane</keyword>
<dbReference type="Proteomes" id="UP000595320">
    <property type="component" value="Chromosome"/>
</dbReference>
<dbReference type="AlphaFoldDB" id="A0A7T9Z798"/>
<accession>A0A7T9Z798</accession>
<name>A0A7T9Z798_9GAMM</name>